<dbReference type="SMART" id="SM00862">
    <property type="entry name" value="Trans_reg_C"/>
    <property type="match status" value="1"/>
</dbReference>
<feature type="domain" description="Response regulatory" evidence="4">
    <location>
        <begin position="3"/>
        <end position="116"/>
    </location>
</feature>
<dbReference type="RefSeq" id="WP_377343790.1">
    <property type="nucleotide sequence ID" value="NZ_JBHLUE010000034.1"/>
</dbReference>
<reference evidence="6 7" key="1">
    <citation type="submission" date="2024-09" db="EMBL/GenBank/DDBJ databases">
        <authorList>
            <person name="Sun Q."/>
            <person name="Mori K."/>
        </authorList>
    </citation>
    <scope>NUCLEOTIDE SEQUENCE [LARGE SCALE GENOMIC DNA]</scope>
    <source>
        <strain evidence="6 7">TBRC 2205</strain>
    </source>
</reference>
<keyword evidence="1 3" id="KW-0238">DNA-binding</keyword>
<dbReference type="InterPro" id="IPR036388">
    <property type="entry name" value="WH-like_DNA-bd_sf"/>
</dbReference>
<evidence type="ECO:0000256" key="1">
    <source>
        <dbReference type="ARBA" id="ARBA00023125"/>
    </source>
</evidence>
<name>A0ABV6P6H7_9ACTN</name>
<evidence type="ECO:0000313" key="6">
    <source>
        <dbReference type="EMBL" id="MFC0568309.1"/>
    </source>
</evidence>
<evidence type="ECO:0000256" key="2">
    <source>
        <dbReference type="PROSITE-ProRule" id="PRU00169"/>
    </source>
</evidence>
<gene>
    <name evidence="6" type="ORF">ACFFHU_29745</name>
</gene>
<organism evidence="6 7">
    <name type="scientific">Plantactinospora siamensis</name>
    <dbReference type="NCBI Taxonomy" id="555372"/>
    <lineage>
        <taxon>Bacteria</taxon>
        <taxon>Bacillati</taxon>
        <taxon>Actinomycetota</taxon>
        <taxon>Actinomycetes</taxon>
        <taxon>Micromonosporales</taxon>
        <taxon>Micromonosporaceae</taxon>
        <taxon>Plantactinospora</taxon>
    </lineage>
</organism>
<dbReference type="Gene3D" id="6.10.250.690">
    <property type="match status" value="1"/>
</dbReference>
<dbReference type="SMART" id="SM00448">
    <property type="entry name" value="REC"/>
    <property type="match status" value="1"/>
</dbReference>
<keyword evidence="7" id="KW-1185">Reference proteome</keyword>
<dbReference type="Pfam" id="PF00072">
    <property type="entry name" value="Response_reg"/>
    <property type="match status" value="1"/>
</dbReference>
<sequence length="230" mass="25395">MIRILVVDDEPQILRALRINLRARGYDVDVAATGAAALRAAAGHPPELVVLDLGLPDLDGVEVIRGLRGWTSVPIIVLSGRAGSADKVAALDAGADDYVTKPFGVDELLARIRAVTRRLAVPAEAGVPGGSTARIGRHMIDLADRTVLRDDGVEVRLTPTQWAVLERLLRNPGKLISQRQLLHEVWGPEYQNETNYLRQYLAQLRRKLEDDPARPRHLITEPGMGYRYRP</sequence>
<dbReference type="PANTHER" id="PTHR48111:SF50">
    <property type="entry name" value="KDP OPERON TRANSCRIPTIONAL REGULATORY PROTEIN KDPE"/>
    <property type="match status" value="1"/>
</dbReference>
<dbReference type="InterPro" id="IPR011006">
    <property type="entry name" value="CheY-like_superfamily"/>
</dbReference>
<dbReference type="SUPFAM" id="SSF46894">
    <property type="entry name" value="C-terminal effector domain of the bipartite response regulators"/>
    <property type="match status" value="1"/>
</dbReference>
<dbReference type="SUPFAM" id="SSF52172">
    <property type="entry name" value="CheY-like"/>
    <property type="match status" value="1"/>
</dbReference>
<accession>A0ABV6P6H7</accession>
<feature type="modified residue" description="4-aspartylphosphate" evidence="2">
    <location>
        <position position="52"/>
    </location>
</feature>
<dbReference type="EMBL" id="JBHLUE010000034">
    <property type="protein sequence ID" value="MFC0568309.1"/>
    <property type="molecule type" value="Genomic_DNA"/>
</dbReference>
<evidence type="ECO:0000259" key="4">
    <source>
        <dbReference type="PROSITE" id="PS50110"/>
    </source>
</evidence>
<keyword evidence="2" id="KW-0597">Phosphoprotein</keyword>
<dbReference type="InterPro" id="IPR039420">
    <property type="entry name" value="WalR-like"/>
</dbReference>
<dbReference type="Proteomes" id="UP001589894">
    <property type="component" value="Unassembled WGS sequence"/>
</dbReference>
<dbReference type="Pfam" id="PF00486">
    <property type="entry name" value="Trans_reg_C"/>
    <property type="match status" value="1"/>
</dbReference>
<dbReference type="Gene3D" id="3.40.50.2300">
    <property type="match status" value="1"/>
</dbReference>
<comment type="caution">
    <text evidence="6">The sequence shown here is derived from an EMBL/GenBank/DDBJ whole genome shotgun (WGS) entry which is preliminary data.</text>
</comment>
<evidence type="ECO:0000256" key="3">
    <source>
        <dbReference type="PROSITE-ProRule" id="PRU01091"/>
    </source>
</evidence>
<dbReference type="PROSITE" id="PS51755">
    <property type="entry name" value="OMPR_PHOB"/>
    <property type="match status" value="1"/>
</dbReference>
<evidence type="ECO:0000259" key="5">
    <source>
        <dbReference type="PROSITE" id="PS51755"/>
    </source>
</evidence>
<feature type="domain" description="OmpR/PhoB-type" evidence="5">
    <location>
        <begin position="130"/>
        <end position="230"/>
    </location>
</feature>
<dbReference type="CDD" id="cd00383">
    <property type="entry name" value="trans_reg_C"/>
    <property type="match status" value="1"/>
</dbReference>
<feature type="DNA-binding region" description="OmpR/PhoB-type" evidence="3">
    <location>
        <begin position="130"/>
        <end position="230"/>
    </location>
</feature>
<dbReference type="Gene3D" id="1.10.10.10">
    <property type="entry name" value="Winged helix-like DNA-binding domain superfamily/Winged helix DNA-binding domain"/>
    <property type="match status" value="1"/>
</dbReference>
<dbReference type="PROSITE" id="PS50110">
    <property type="entry name" value="RESPONSE_REGULATORY"/>
    <property type="match status" value="1"/>
</dbReference>
<dbReference type="InterPro" id="IPR016032">
    <property type="entry name" value="Sig_transdc_resp-reg_C-effctor"/>
</dbReference>
<dbReference type="InterPro" id="IPR001867">
    <property type="entry name" value="OmpR/PhoB-type_DNA-bd"/>
</dbReference>
<evidence type="ECO:0000313" key="7">
    <source>
        <dbReference type="Proteomes" id="UP001589894"/>
    </source>
</evidence>
<dbReference type="PANTHER" id="PTHR48111">
    <property type="entry name" value="REGULATOR OF RPOS"/>
    <property type="match status" value="1"/>
</dbReference>
<protein>
    <submittedName>
        <fullName evidence="6">Response regulator</fullName>
    </submittedName>
</protein>
<dbReference type="InterPro" id="IPR001789">
    <property type="entry name" value="Sig_transdc_resp-reg_receiver"/>
</dbReference>
<proteinExistence type="predicted"/>